<dbReference type="Proteomes" id="UP000078492">
    <property type="component" value="Unassembled WGS sequence"/>
</dbReference>
<protein>
    <recommendedName>
        <fullName evidence="4">Envelope fusion protein</fullName>
    </recommendedName>
</protein>
<dbReference type="AlphaFoldDB" id="A0A151IYV5"/>
<sequence>MAQQDIREERNEYFLTLNAIITDLLYDANCIIEHLTFIKEGKLHSEITPINEIVTSLKEAQLHLPLGLHFPFRTLESNWMEIEKCITVSAYYDEPNIHAILKFPLISHPKYEILKVIPTSDHDNVFTLTEVDQPIIAIDNENQHYMTLTHDDLAIRCKRIELTYICENTNSVYHDNTNSLCEIQMYVQNLNAKILCNTRYIRSNHTIWIALENQRVWLYSTACEQTITIDCKNREEYRTKIVRTRQVALYGDCKLTTEDMTVKTIGTIKSTTIQTRLPKYNVTRLRNQLAHKEFSPPEVVKLRKIIRNPMELMDLSAKLQEETKNLKNAKNSFLSEPVIYTLSSSTIEVISVIIVISVYIIIKKQQKRRVTVTNPA</sequence>
<proteinExistence type="predicted"/>
<keyword evidence="1" id="KW-1133">Transmembrane helix</keyword>
<accession>A0A151IYV5</accession>
<feature type="transmembrane region" description="Helical" evidence="1">
    <location>
        <begin position="338"/>
        <end position="362"/>
    </location>
</feature>
<keyword evidence="1" id="KW-0472">Membrane</keyword>
<organism evidence="2 3">
    <name type="scientific">Trachymyrmex cornetzi</name>
    <dbReference type="NCBI Taxonomy" id="471704"/>
    <lineage>
        <taxon>Eukaryota</taxon>
        <taxon>Metazoa</taxon>
        <taxon>Ecdysozoa</taxon>
        <taxon>Arthropoda</taxon>
        <taxon>Hexapoda</taxon>
        <taxon>Insecta</taxon>
        <taxon>Pterygota</taxon>
        <taxon>Neoptera</taxon>
        <taxon>Endopterygota</taxon>
        <taxon>Hymenoptera</taxon>
        <taxon>Apocrita</taxon>
        <taxon>Aculeata</taxon>
        <taxon>Formicoidea</taxon>
        <taxon>Formicidae</taxon>
        <taxon>Myrmicinae</taxon>
        <taxon>Trachymyrmex</taxon>
    </lineage>
</organism>
<evidence type="ECO:0008006" key="4">
    <source>
        <dbReference type="Google" id="ProtNLM"/>
    </source>
</evidence>
<evidence type="ECO:0000313" key="3">
    <source>
        <dbReference type="Proteomes" id="UP000078492"/>
    </source>
</evidence>
<gene>
    <name evidence="2" type="ORF">ALC57_14072</name>
</gene>
<keyword evidence="3" id="KW-1185">Reference proteome</keyword>
<dbReference type="Pfam" id="PF12259">
    <property type="entry name" value="Baculo_F"/>
    <property type="match status" value="1"/>
</dbReference>
<evidence type="ECO:0000256" key="1">
    <source>
        <dbReference type="SAM" id="Phobius"/>
    </source>
</evidence>
<name>A0A151IYV5_9HYME</name>
<keyword evidence="1" id="KW-0812">Transmembrane</keyword>
<dbReference type="STRING" id="471704.A0A151IYV5"/>
<dbReference type="InterPro" id="IPR022048">
    <property type="entry name" value="Envelope_fusion-like"/>
</dbReference>
<evidence type="ECO:0000313" key="2">
    <source>
        <dbReference type="EMBL" id="KYN13733.1"/>
    </source>
</evidence>
<dbReference type="EMBL" id="KQ980738">
    <property type="protein sequence ID" value="KYN13733.1"/>
    <property type="molecule type" value="Genomic_DNA"/>
</dbReference>
<reference evidence="2 3" key="1">
    <citation type="submission" date="2015-09" db="EMBL/GenBank/DDBJ databases">
        <title>Trachymyrmex cornetzi WGS genome.</title>
        <authorList>
            <person name="Nygaard S."/>
            <person name="Hu H."/>
            <person name="Boomsma J."/>
            <person name="Zhang G."/>
        </authorList>
    </citation>
    <scope>NUCLEOTIDE SEQUENCE [LARGE SCALE GENOMIC DNA]</scope>
    <source>
        <strain evidence="2">Tcor2-1</strain>
        <tissue evidence="2">Whole body</tissue>
    </source>
</reference>